<dbReference type="SMART" id="SM00867">
    <property type="entry name" value="YceI"/>
    <property type="match status" value="1"/>
</dbReference>
<comment type="caution">
    <text evidence="2">The sequence shown here is derived from an EMBL/GenBank/DDBJ whole genome shotgun (WGS) entry which is preliminary data.</text>
</comment>
<proteinExistence type="predicted"/>
<feature type="domain" description="Lipid/polyisoprenoid-binding YceI-like" evidence="1">
    <location>
        <begin position="45"/>
        <end position="221"/>
    </location>
</feature>
<dbReference type="SUPFAM" id="SSF101874">
    <property type="entry name" value="YceI-like"/>
    <property type="match status" value="1"/>
</dbReference>
<evidence type="ECO:0000313" key="4">
    <source>
        <dbReference type="Proteomes" id="UP001138672"/>
    </source>
</evidence>
<dbReference type="Proteomes" id="UP001138672">
    <property type="component" value="Unassembled WGS sequence"/>
</dbReference>
<sequence length="222" mass="23855">MKNRILTLMIALSLGATVTSCKDKAKEAEATTAEPVAETVATADTYKVDVDSSTIEWKGAKPTGEHFGTISITSGELSAEGNTIESGKFTIDMKSIVALDLEGDKKQNLEAHLKGTVEGKEGDFFNINEFPTATFEVTGLTTNDANKTMLSGNLTLKGIKKNVSFPVTVSTTENTLSLVSETFAIDRTQWGVNFGSKSVFDNLGDKFIDDDIILTVKLKATK</sequence>
<dbReference type="EMBL" id="JAGGJQ010000003">
    <property type="protein sequence ID" value="MBP1839591.1"/>
    <property type="molecule type" value="Genomic_DNA"/>
</dbReference>
<keyword evidence="5" id="KW-1185">Reference proteome</keyword>
<dbReference type="Gene3D" id="2.40.128.110">
    <property type="entry name" value="Lipid/polyisoprenoid-binding, YceI-like"/>
    <property type="match status" value="1"/>
</dbReference>
<dbReference type="PANTHER" id="PTHR34406:SF1">
    <property type="entry name" value="PROTEIN YCEI"/>
    <property type="match status" value="1"/>
</dbReference>
<evidence type="ECO:0000313" key="2">
    <source>
        <dbReference type="EMBL" id="MBP1839591.1"/>
    </source>
</evidence>
<dbReference type="RefSeq" id="WP_057781403.1">
    <property type="nucleotide sequence ID" value="NZ_JAGGJQ010000003.1"/>
</dbReference>
<evidence type="ECO:0000259" key="1">
    <source>
        <dbReference type="SMART" id="SM00867"/>
    </source>
</evidence>
<name>A0A9X0YJB2_9FLAO</name>
<dbReference type="PANTHER" id="PTHR34406">
    <property type="entry name" value="PROTEIN YCEI"/>
    <property type="match status" value="1"/>
</dbReference>
<dbReference type="InterPro" id="IPR036761">
    <property type="entry name" value="TTHA0802/YceI-like_sf"/>
</dbReference>
<evidence type="ECO:0000313" key="3">
    <source>
        <dbReference type="EMBL" id="MDQ0334895.1"/>
    </source>
</evidence>
<gene>
    <name evidence="2" type="ORF">J2Z56_001502</name>
    <name evidence="3" type="ORF">J2Z57_001328</name>
</gene>
<dbReference type="InterPro" id="IPR007372">
    <property type="entry name" value="Lipid/polyisoprenoid-bd_YceI"/>
</dbReference>
<dbReference type="Proteomes" id="UP001231587">
    <property type="component" value="Unassembled WGS sequence"/>
</dbReference>
<dbReference type="EMBL" id="JAUSUU010000003">
    <property type="protein sequence ID" value="MDQ0334895.1"/>
    <property type="molecule type" value="Genomic_DNA"/>
</dbReference>
<dbReference type="OrthoDB" id="951410at2"/>
<evidence type="ECO:0000313" key="5">
    <source>
        <dbReference type="Proteomes" id="UP001231587"/>
    </source>
</evidence>
<dbReference type="AlphaFoldDB" id="A0A9X0YJB2"/>
<accession>A0A9X0YJB2</accession>
<organism evidence="2 4">
    <name type="scientific">Formosa algae</name>
    <dbReference type="NCBI Taxonomy" id="225843"/>
    <lineage>
        <taxon>Bacteria</taxon>
        <taxon>Pseudomonadati</taxon>
        <taxon>Bacteroidota</taxon>
        <taxon>Flavobacteriia</taxon>
        <taxon>Flavobacteriales</taxon>
        <taxon>Flavobacteriaceae</taxon>
        <taxon>Formosa</taxon>
    </lineage>
</organism>
<dbReference type="PROSITE" id="PS51257">
    <property type="entry name" value="PROKAR_LIPOPROTEIN"/>
    <property type="match status" value="1"/>
</dbReference>
<protein>
    <submittedName>
        <fullName evidence="2">Polyisoprenoid-binding protein YceI</fullName>
    </submittedName>
</protein>
<dbReference type="Pfam" id="PF04264">
    <property type="entry name" value="YceI"/>
    <property type="match status" value="1"/>
</dbReference>
<reference evidence="2" key="1">
    <citation type="submission" date="2021-03" db="EMBL/GenBank/DDBJ databases">
        <title>Genomic Encyclopedia of Type Strains, Phase IV (KMG-IV): sequencing the most valuable type-strain genomes for metagenomic binning, comparative biology and taxonomic classification.</title>
        <authorList>
            <person name="Goeker M."/>
        </authorList>
    </citation>
    <scope>NUCLEOTIDE SEQUENCE</scope>
    <source>
        <strain evidence="2">DSM 15523</strain>
        <strain evidence="3 5">DSM 16476</strain>
    </source>
</reference>